<keyword evidence="3" id="KW-1185">Reference proteome</keyword>
<gene>
    <name evidence="2" type="ORF">PVAP13_2KG347909</name>
</gene>
<reference evidence="2" key="1">
    <citation type="submission" date="2020-05" db="EMBL/GenBank/DDBJ databases">
        <title>WGS assembly of Panicum virgatum.</title>
        <authorList>
            <person name="Lovell J.T."/>
            <person name="Jenkins J."/>
            <person name="Shu S."/>
            <person name="Juenger T.E."/>
            <person name="Schmutz J."/>
        </authorList>
    </citation>
    <scope>NUCLEOTIDE SEQUENCE</scope>
    <source>
        <strain evidence="2">AP13</strain>
    </source>
</reference>
<dbReference type="EMBL" id="CM029039">
    <property type="protein sequence ID" value="KAG2643679.1"/>
    <property type="molecule type" value="Genomic_DNA"/>
</dbReference>
<dbReference type="AlphaFoldDB" id="A0A8T0WKL4"/>
<feature type="compositionally biased region" description="Basic residues" evidence="1">
    <location>
        <begin position="25"/>
        <end position="48"/>
    </location>
</feature>
<evidence type="ECO:0000313" key="2">
    <source>
        <dbReference type="EMBL" id="KAG2643679.1"/>
    </source>
</evidence>
<feature type="compositionally biased region" description="Pro residues" evidence="1">
    <location>
        <begin position="105"/>
        <end position="116"/>
    </location>
</feature>
<evidence type="ECO:0000313" key="3">
    <source>
        <dbReference type="Proteomes" id="UP000823388"/>
    </source>
</evidence>
<feature type="compositionally biased region" description="Basic residues" evidence="1">
    <location>
        <begin position="142"/>
        <end position="168"/>
    </location>
</feature>
<name>A0A8T0WKL4_PANVG</name>
<organism evidence="2 3">
    <name type="scientific">Panicum virgatum</name>
    <name type="common">Blackwell switchgrass</name>
    <dbReference type="NCBI Taxonomy" id="38727"/>
    <lineage>
        <taxon>Eukaryota</taxon>
        <taxon>Viridiplantae</taxon>
        <taxon>Streptophyta</taxon>
        <taxon>Embryophyta</taxon>
        <taxon>Tracheophyta</taxon>
        <taxon>Spermatophyta</taxon>
        <taxon>Magnoliopsida</taxon>
        <taxon>Liliopsida</taxon>
        <taxon>Poales</taxon>
        <taxon>Poaceae</taxon>
        <taxon>PACMAD clade</taxon>
        <taxon>Panicoideae</taxon>
        <taxon>Panicodae</taxon>
        <taxon>Paniceae</taxon>
        <taxon>Panicinae</taxon>
        <taxon>Panicum</taxon>
        <taxon>Panicum sect. Hiantes</taxon>
    </lineage>
</organism>
<dbReference type="Proteomes" id="UP000823388">
    <property type="component" value="Chromosome 2K"/>
</dbReference>
<accession>A0A8T0WKL4</accession>
<sequence length="168" mass="18218">MTTGAGEISPAFATESSYPPSRGKGSWRHAVPRPRKWRHGRRNIRRPQKATTPCHAMPDGHEPARSHAGWLAPGARARACARLGSPAPPPAAHRRSSSVERWCPARPPTTAPPQPRGEPDPSTSQPRSIAPHHGGQPADRRRAARRGGSHGHAARARTYVRGRGARRL</sequence>
<protein>
    <submittedName>
        <fullName evidence="2">Uncharacterized protein</fullName>
    </submittedName>
</protein>
<comment type="caution">
    <text evidence="2">The sequence shown here is derived from an EMBL/GenBank/DDBJ whole genome shotgun (WGS) entry which is preliminary data.</text>
</comment>
<evidence type="ECO:0000256" key="1">
    <source>
        <dbReference type="SAM" id="MobiDB-lite"/>
    </source>
</evidence>
<feature type="region of interest" description="Disordered" evidence="1">
    <location>
        <begin position="1"/>
        <end position="168"/>
    </location>
</feature>
<proteinExistence type="predicted"/>